<evidence type="ECO:0000256" key="1">
    <source>
        <dbReference type="ARBA" id="ARBA00023002"/>
    </source>
</evidence>
<dbReference type="EMBL" id="FN649760">
    <property type="protein sequence ID" value="CBJ33178.1"/>
    <property type="molecule type" value="Genomic_DNA"/>
</dbReference>
<keyword evidence="5" id="KW-0575">Peroxidase</keyword>
<dbReference type="InterPro" id="IPR002016">
    <property type="entry name" value="Haem_peroxidase"/>
</dbReference>
<dbReference type="SUPFAM" id="SSF48113">
    <property type="entry name" value="Heme-dependent peroxidases"/>
    <property type="match status" value="1"/>
</dbReference>
<keyword evidence="1 5" id="KW-0560">Oxidoreductase</keyword>
<dbReference type="GO" id="GO:0020037">
    <property type="term" value="F:heme binding"/>
    <property type="evidence" value="ECO:0007669"/>
    <property type="project" value="InterPro"/>
</dbReference>
<evidence type="ECO:0000256" key="3">
    <source>
        <dbReference type="SAM" id="MobiDB-lite"/>
    </source>
</evidence>
<evidence type="ECO:0000313" key="5">
    <source>
        <dbReference type="EMBL" id="CBJ33178.1"/>
    </source>
</evidence>
<dbReference type="PANTHER" id="PTHR31356">
    <property type="entry name" value="THYLAKOID LUMENAL 29 KDA PROTEIN, CHLOROPLASTIC-RELATED"/>
    <property type="match status" value="1"/>
</dbReference>
<dbReference type="InterPro" id="IPR010255">
    <property type="entry name" value="Haem_peroxidase_sf"/>
</dbReference>
<evidence type="ECO:0000256" key="2">
    <source>
        <dbReference type="RuleBase" id="RU004241"/>
    </source>
</evidence>
<dbReference type="PeroxiBase" id="13390">
    <property type="entry name" value="EsilAPx02"/>
</dbReference>
<feature type="domain" description="Plant heme peroxidase family profile" evidence="4">
    <location>
        <begin position="116"/>
        <end position="378"/>
    </location>
</feature>
<accession>D7G168</accession>
<dbReference type="Pfam" id="PF00141">
    <property type="entry name" value="peroxidase"/>
    <property type="match status" value="1"/>
</dbReference>
<dbReference type="GO" id="GO:0000302">
    <property type="term" value="P:response to reactive oxygen species"/>
    <property type="evidence" value="ECO:0007669"/>
    <property type="project" value="TreeGrafter"/>
</dbReference>
<evidence type="ECO:0000259" key="4">
    <source>
        <dbReference type="PROSITE" id="PS50873"/>
    </source>
</evidence>
<dbReference type="Proteomes" id="UP000002630">
    <property type="component" value="Unassembled WGS sequence"/>
</dbReference>
<name>D7G168_ECTSI</name>
<dbReference type="PRINTS" id="PR00458">
    <property type="entry name" value="PEROXIDASE"/>
</dbReference>
<dbReference type="AlphaFoldDB" id="D7G168"/>
<dbReference type="GO" id="GO:0016688">
    <property type="term" value="F:L-ascorbate peroxidase activity"/>
    <property type="evidence" value="ECO:0007669"/>
    <property type="project" value="UniProtKB-EC"/>
</dbReference>
<protein>
    <submittedName>
        <fullName evidence="5">L-ascorbate peroxidase</fullName>
        <ecNumber evidence="5">1.11.1.11</ecNumber>
    </submittedName>
</protein>
<dbReference type="EC" id="1.11.1.11" evidence="5"/>
<dbReference type="InterPro" id="IPR044831">
    <property type="entry name" value="Ccp1-like"/>
</dbReference>
<proteinExistence type="inferred from homology"/>
<dbReference type="CDD" id="cd00691">
    <property type="entry name" value="ascorbate_peroxidase"/>
    <property type="match status" value="1"/>
</dbReference>
<keyword evidence="6" id="KW-1185">Reference proteome</keyword>
<comment type="similarity">
    <text evidence="2">Belongs to the peroxidase family.</text>
</comment>
<dbReference type="InParanoid" id="D7G168"/>
<organism evidence="5 6">
    <name type="scientific">Ectocarpus siliculosus</name>
    <name type="common">Brown alga</name>
    <name type="synonym">Conferva siliculosa</name>
    <dbReference type="NCBI Taxonomy" id="2880"/>
    <lineage>
        <taxon>Eukaryota</taxon>
        <taxon>Sar</taxon>
        <taxon>Stramenopiles</taxon>
        <taxon>Ochrophyta</taxon>
        <taxon>PX clade</taxon>
        <taxon>Phaeophyceae</taxon>
        <taxon>Ectocarpales</taxon>
        <taxon>Ectocarpaceae</taxon>
        <taxon>Ectocarpus</taxon>
    </lineage>
</organism>
<dbReference type="GO" id="GO:0042744">
    <property type="term" value="P:hydrogen peroxide catabolic process"/>
    <property type="evidence" value="ECO:0007669"/>
    <property type="project" value="TreeGrafter"/>
</dbReference>
<reference evidence="5 6" key="1">
    <citation type="journal article" date="2010" name="Nature">
        <title>The Ectocarpus genome and the independent evolution of multicellularity in brown algae.</title>
        <authorList>
            <person name="Cock J.M."/>
            <person name="Sterck L."/>
            <person name="Rouze P."/>
            <person name="Scornet D."/>
            <person name="Allen A.E."/>
            <person name="Amoutzias G."/>
            <person name="Anthouard V."/>
            <person name="Artiguenave F."/>
            <person name="Aury J.M."/>
            <person name="Badger J.H."/>
            <person name="Beszteri B."/>
            <person name="Billiau K."/>
            <person name="Bonnet E."/>
            <person name="Bothwell J.H."/>
            <person name="Bowler C."/>
            <person name="Boyen C."/>
            <person name="Brownlee C."/>
            <person name="Carrano C.J."/>
            <person name="Charrier B."/>
            <person name="Cho G.Y."/>
            <person name="Coelho S.M."/>
            <person name="Collen J."/>
            <person name="Corre E."/>
            <person name="Da Silva C."/>
            <person name="Delage L."/>
            <person name="Delaroque N."/>
            <person name="Dittami S.M."/>
            <person name="Doulbeau S."/>
            <person name="Elias M."/>
            <person name="Farnham G."/>
            <person name="Gachon C.M."/>
            <person name="Gschloessl B."/>
            <person name="Heesch S."/>
            <person name="Jabbari K."/>
            <person name="Jubin C."/>
            <person name="Kawai H."/>
            <person name="Kimura K."/>
            <person name="Kloareg B."/>
            <person name="Kupper F.C."/>
            <person name="Lang D."/>
            <person name="Le Bail A."/>
            <person name="Leblanc C."/>
            <person name="Lerouge P."/>
            <person name="Lohr M."/>
            <person name="Lopez P.J."/>
            <person name="Martens C."/>
            <person name="Maumus F."/>
            <person name="Michel G."/>
            <person name="Miranda-Saavedra D."/>
            <person name="Morales J."/>
            <person name="Moreau H."/>
            <person name="Motomura T."/>
            <person name="Nagasato C."/>
            <person name="Napoli C.A."/>
            <person name="Nelson D.R."/>
            <person name="Nyvall-Collen P."/>
            <person name="Peters A.F."/>
            <person name="Pommier C."/>
            <person name="Potin P."/>
            <person name="Poulain J."/>
            <person name="Quesneville H."/>
            <person name="Read B."/>
            <person name="Rensing S.A."/>
            <person name="Ritter A."/>
            <person name="Rousvoal S."/>
            <person name="Samanta M."/>
            <person name="Samson G."/>
            <person name="Schroeder D.C."/>
            <person name="Segurens B."/>
            <person name="Strittmatter M."/>
            <person name="Tonon T."/>
            <person name="Tregear J.W."/>
            <person name="Valentin K."/>
            <person name="von Dassow P."/>
            <person name="Yamagishi T."/>
            <person name="Van de Peer Y."/>
            <person name="Wincker P."/>
        </authorList>
    </citation>
    <scope>NUCLEOTIDE SEQUENCE [LARGE SCALE GENOMIC DNA]</scope>
    <source>
        <strain evidence="6">Ec32 / CCAP1310/4</strain>
    </source>
</reference>
<feature type="region of interest" description="Disordered" evidence="3">
    <location>
        <begin position="269"/>
        <end position="291"/>
    </location>
</feature>
<dbReference type="STRING" id="2880.D7G168"/>
<dbReference type="Gene3D" id="1.10.420.10">
    <property type="entry name" value="Peroxidase, domain 2"/>
    <property type="match status" value="1"/>
</dbReference>
<dbReference type="eggNOG" id="ENOG502QS7Q">
    <property type="taxonomic scope" value="Eukaryota"/>
</dbReference>
<dbReference type="InterPro" id="IPR002207">
    <property type="entry name" value="Peroxidase_I"/>
</dbReference>
<evidence type="ECO:0000313" key="6">
    <source>
        <dbReference type="Proteomes" id="UP000002630"/>
    </source>
</evidence>
<sequence>MPALLRASSRREQQANTLRAAYLPWTSKQQSSSRMKAFAACVTAVAALDCASAFVAPVVTSSFASSSLSRTSARSRAPGVLRMSSAVSTDAKVAALQECKKELAGMIDKTNSHPIMIRLAWHDAGTYNKDSTEGWPRQGGANGSIRFEPEINHGANAGLTTALKLLTPIKKKFEEVGWADLMQLASATAVEVAGGPAIDMKYGRKDAVAPEDCVDEGSLPAGNKPFPDADNAQDHLRNVFYRMGFGDEGIVALSGAHTLGRAFKDRSGEGAESTKFTSGDHVARGDGKAGYGRKGGSSWTEKWLKFDNSYYATVPDEASDPELLKLGTDKSLFDDEGFLPFAQKYRDSEEAFFEDYKKAHKQLAELGVEWEVEGGISI</sequence>
<dbReference type="PANTHER" id="PTHR31356:SF66">
    <property type="entry name" value="CATALASE-PEROXIDASE"/>
    <property type="match status" value="1"/>
</dbReference>
<gene>
    <name evidence="5" type="primary">APX</name>
    <name evidence="5" type="ORF">Esi_0438_0006</name>
</gene>
<dbReference type="GO" id="GO:0034599">
    <property type="term" value="P:cellular response to oxidative stress"/>
    <property type="evidence" value="ECO:0007669"/>
    <property type="project" value="InterPro"/>
</dbReference>
<dbReference type="Gene3D" id="1.10.520.10">
    <property type="match status" value="1"/>
</dbReference>
<dbReference type="OrthoDB" id="2859658at2759"/>
<dbReference type="PROSITE" id="PS50873">
    <property type="entry name" value="PEROXIDASE_4"/>
    <property type="match status" value="1"/>
</dbReference>
<dbReference type="PRINTS" id="PR00459">
    <property type="entry name" value="ASPEROXIDASE"/>
</dbReference>